<gene>
    <name evidence="4" type="ORF">FD20_GL002394</name>
</gene>
<dbReference type="InterPro" id="IPR020843">
    <property type="entry name" value="ER"/>
</dbReference>
<dbReference type="GO" id="GO:0008270">
    <property type="term" value="F:zinc ion binding"/>
    <property type="evidence" value="ECO:0007669"/>
    <property type="project" value="InterPro"/>
</dbReference>
<dbReference type="Pfam" id="PF00107">
    <property type="entry name" value="ADH_zinc_N"/>
    <property type="match status" value="1"/>
</dbReference>
<keyword evidence="2" id="KW-0479">Metal-binding</keyword>
<dbReference type="STRING" id="1423812.FD20_GL002394"/>
<dbReference type="EMBL" id="AZEG01000008">
    <property type="protein sequence ID" value="KRL37858.1"/>
    <property type="molecule type" value="Genomic_DNA"/>
</dbReference>
<evidence type="ECO:0000313" key="4">
    <source>
        <dbReference type="EMBL" id="KRL37858.1"/>
    </source>
</evidence>
<dbReference type="PANTHER" id="PTHR43482">
    <property type="entry name" value="PROTEIN AST1-RELATED"/>
    <property type="match status" value="1"/>
</dbReference>
<keyword evidence="5" id="KW-1185">Reference proteome</keyword>
<feature type="domain" description="Enoyl reductase (ER)" evidence="3">
    <location>
        <begin position="17"/>
        <end position="336"/>
    </location>
</feature>
<comment type="similarity">
    <text evidence="1 2">Belongs to the zinc-containing alcohol dehydrogenase family. Quinone oxidoreductase subfamily.</text>
</comment>
<sequence>MKAVGFKKHLSLEDKNSLFDFETPIPKATGRDLLVKIDAIAVNPIDISVRMNGSEEYGTPKILGWDACGTVVSTGEQAVLFKKGDFVFYAGAFDRPGSNAEYQLVDERLVGHAPEGMDIADVAAMPLTSLTAWEALFEKIRVNIDDVSDNEKKTILIINGAGGVGSVATQLAHLAGLHVIATASRTETIAWTKAHGADQTINHRQKMAPQLYELGYENVDYILGLNDIDGHFKEMAEMIKPNGRIVSITGNKKPLDLGLLKPKSAEFMWEWMYTKSYYQLPEMITQHESLEKIAVLLEQKKIKSTANKIIDGINAENLKAAHALIETNSSIGKIVLCR</sequence>
<dbReference type="PANTHER" id="PTHR43482:SF1">
    <property type="entry name" value="PROTEIN AST1-RELATED"/>
    <property type="match status" value="1"/>
</dbReference>
<dbReference type="Proteomes" id="UP000051155">
    <property type="component" value="Unassembled WGS sequence"/>
</dbReference>
<dbReference type="SUPFAM" id="SSF50129">
    <property type="entry name" value="GroES-like"/>
    <property type="match status" value="1"/>
</dbReference>
<dbReference type="Gene3D" id="3.90.180.10">
    <property type="entry name" value="Medium-chain alcohol dehydrogenases, catalytic domain"/>
    <property type="match status" value="1"/>
</dbReference>
<dbReference type="InterPro" id="IPR052585">
    <property type="entry name" value="Lipid_raft_assoc_Zn_ADH"/>
</dbReference>
<dbReference type="Pfam" id="PF08240">
    <property type="entry name" value="ADH_N"/>
    <property type="match status" value="1"/>
</dbReference>
<dbReference type="CDD" id="cd08252">
    <property type="entry name" value="AL_MDR"/>
    <property type="match status" value="1"/>
</dbReference>
<reference evidence="4 5" key="1">
    <citation type="journal article" date="2015" name="Genome Announc.">
        <title>Expanding the biotechnology potential of lactobacilli through comparative genomics of 213 strains and associated genera.</title>
        <authorList>
            <person name="Sun Z."/>
            <person name="Harris H.M."/>
            <person name="McCann A."/>
            <person name="Guo C."/>
            <person name="Argimon S."/>
            <person name="Zhang W."/>
            <person name="Yang X."/>
            <person name="Jeffery I.B."/>
            <person name="Cooney J.C."/>
            <person name="Kagawa T.F."/>
            <person name="Liu W."/>
            <person name="Song Y."/>
            <person name="Salvetti E."/>
            <person name="Wrobel A."/>
            <person name="Rasinkangas P."/>
            <person name="Parkhill J."/>
            <person name="Rea M.C."/>
            <person name="O'Sullivan O."/>
            <person name="Ritari J."/>
            <person name="Douillard F.P."/>
            <person name="Paul Ross R."/>
            <person name="Yang R."/>
            <person name="Briner A.E."/>
            <person name="Felis G.E."/>
            <person name="de Vos W.M."/>
            <person name="Barrangou R."/>
            <person name="Klaenhammer T.R."/>
            <person name="Caufield P.W."/>
            <person name="Cui Y."/>
            <person name="Zhang H."/>
            <person name="O'Toole P.W."/>
        </authorList>
    </citation>
    <scope>NUCLEOTIDE SEQUENCE [LARGE SCALE GENOMIC DNA]</scope>
    <source>
        <strain evidence="4 5">DSM 19971</strain>
    </source>
</reference>
<dbReference type="NCBIfam" id="TIGR02817">
    <property type="entry name" value="adh_fam_1"/>
    <property type="match status" value="1"/>
</dbReference>
<name>A0A0R1Q6N9_9LACO</name>
<dbReference type="InterPro" id="IPR014182">
    <property type="entry name" value="ADH_Zn_typ-1"/>
</dbReference>
<evidence type="ECO:0000256" key="1">
    <source>
        <dbReference type="ARBA" id="ARBA00010371"/>
    </source>
</evidence>
<proteinExistence type="inferred from homology"/>
<evidence type="ECO:0000259" key="3">
    <source>
        <dbReference type="SMART" id="SM00829"/>
    </source>
</evidence>
<dbReference type="InterPro" id="IPR013154">
    <property type="entry name" value="ADH-like_N"/>
</dbReference>
<evidence type="ECO:0000313" key="5">
    <source>
        <dbReference type="Proteomes" id="UP000051155"/>
    </source>
</evidence>
<evidence type="ECO:0000256" key="2">
    <source>
        <dbReference type="RuleBase" id="RU364000"/>
    </source>
</evidence>
<dbReference type="Gene3D" id="3.40.50.720">
    <property type="entry name" value="NAD(P)-binding Rossmann-like Domain"/>
    <property type="match status" value="1"/>
</dbReference>
<keyword evidence="2" id="KW-0862">Zinc</keyword>
<dbReference type="InterPro" id="IPR036291">
    <property type="entry name" value="NAD(P)-bd_dom_sf"/>
</dbReference>
<protein>
    <recommendedName>
        <fullName evidence="2">Zinc-type alcohol dehydrogenase-like protein</fullName>
    </recommendedName>
</protein>
<dbReference type="AlphaFoldDB" id="A0A0R1Q6N9"/>
<organism evidence="4 5">
    <name type="scientific">Liquorilactobacillus uvarum DSM 19971</name>
    <dbReference type="NCBI Taxonomy" id="1423812"/>
    <lineage>
        <taxon>Bacteria</taxon>
        <taxon>Bacillati</taxon>
        <taxon>Bacillota</taxon>
        <taxon>Bacilli</taxon>
        <taxon>Lactobacillales</taxon>
        <taxon>Lactobacillaceae</taxon>
        <taxon>Liquorilactobacillus</taxon>
    </lineage>
</organism>
<dbReference type="SMART" id="SM00829">
    <property type="entry name" value="PKS_ER"/>
    <property type="match status" value="1"/>
</dbReference>
<dbReference type="SUPFAM" id="SSF51735">
    <property type="entry name" value="NAD(P)-binding Rossmann-fold domains"/>
    <property type="match status" value="1"/>
</dbReference>
<keyword evidence="2" id="KW-0560">Oxidoreductase</keyword>
<dbReference type="GO" id="GO:0016491">
    <property type="term" value="F:oxidoreductase activity"/>
    <property type="evidence" value="ECO:0007669"/>
    <property type="project" value="UniProtKB-KW"/>
</dbReference>
<comment type="caution">
    <text evidence="4">The sequence shown here is derived from an EMBL/GenBank/DDBJ whole genome shotgun (WGS) entry which is preliminary data.</text>
</comment>
<dbReference type="PATRIC" id="fig|1423812.3.peg.2547"/>
<accession>A0A0R1Q6N9</accession>
<dbReference type="InterPro" id="IPR011032">
    <property type="entry name" value="GroES-like_sf"/>
</dbReference>
<dbReference type="InterPro" id="IPR013149">
    <property type="entry name" value="ADH-like_C"/>
</dbReference>